<dbReference type="Proteomes" id="UP000051861">
    <property type="component" value="Unassembled WGS sequence"/>
</dbReference>
<dbReference type="SUPFAM" id="SSF158446">
    <property type="entry name" value="IVS-encoded protein-like"/>
    <property type="match status" value="1"/>
</dbReference>
<dbReference type="InterPro" id="IPR012657">
    <property type="entry name" value="23S_rRNA-intervening_sequence"/>
</dbReference>
<dbReference type="EMBL" id="LIZX01000151">
    <property type="protein sequence ID" value="KPJ64984.1"/>
    <property type="molecule type" value="Genomic_DNA"/>
</dbReference>
<dbReference type="Gene3D" id="1.20.1440.60">
    <property type="entry name" value="23S rRNA-intervening sequence"/>
    <property type="match status" value="1"/>
</dbReference>
<dbReference type="InterPro" id="IPR036583">
    <property type="entry name" value="23S_rRNA_IVS_sf"/>
</dbReference>
<proteinExistence type="predicted"/>
<evidence type="ECO:0000313" key="1">
    <source>
        <dbReference type="EMBL" id="KPJ64984.1"/>
    </source>
</evidence>
<organism evidence="1 2">
    <name type="scientific">candidate division WOR-1 bacterium DG_54_3</name>
    <dbReference type="NCBI Taxonomy" id="1703775"/>
    <lineage>
        <taxon>Bacteria</taxon>
        <taxon>Bacillati</taxon>
        <taxon>Saganbacteria</taxon>
    </lineage>
</organism>
<dbReference type="AlphaFoldDB" id="A0A0S7XRB3"/>
<dbReference type="Pfam" id="PF05635">
    <property type="entry name" value="23S_rRNA_IVP"/>
    <property type="match status" value="1"/>
</dbReference>
<dbReference type="PANTHER" id="PTHR38471">
    <property type="entry name" value="FOUR HELIX BUNDLE PROTEIN"/>
    <property type="match status" value="1"/>
</dbReference>
<reference evidence="1 2" key="1">
    <citation type="journal article" date="2015" name="Microbiome">
        <title>Genomic resolution of linkages in carbon, nitrogen, and sulfur cycling among widespread estuary sediment bacteria.</title>
        <authorList>
            <person name="Baker B.J."/>
            <person name="Lazar C.S."/>
            <person name="Teske A.P."/>
            <person name="Dick G.J."/>
        </authorList>
    </citation>
    <scope>NUCLEOTIDE SEQUENCE [LARGE SCALE GENOMIC DNA]</scope>
    <source>
        <strain evidence="1">DG_54_3</strain>
    </source>
</reference>
<gene>
    <name evidence="1" type="ORF">AMJ44_11625</name>
</gene>
<evidence type="ECO:0000313" key="2">
    <source>
        <dbReference type="Proteomes" id="UP000051861"/>
    </source>
</evidence>
<protein>
    <recommendedName>
        <fullName evidence="3">Four helix bundle protein</fullName>
    </recommendedName>
</protein>
<sequence length="115" mass="13443">MFRFKDFKVYKDAKEFASFCEKILKNSNHNRELTYQIRGAYLSIILNIAEGSACDSDKEFRRFLEISLRSAHEVVAAFDLLLELSLIDDKMQLELESKAENLCKQINGFRKKLNK</sequence>
<evidence type="ECO:0008006" key="3">
    <source>
        <dbReference type="Google" id="ProtNLM"/>
    </source>
</evidence>
<dbReference type="PANTHER" id="PTHR38471:SF2">
    <property type="entry name" value="FOUR HELIX BUNDLE PROTEIN"/>
    <property type="match status" value="1"/>
</dbReference>
<accession>A0A0S7XRB3</accession>
<dbReference type="NCBIfam" id="TIGR02436">
    <property type="entry name" value="four helix bundle protein"/>
    <property type="match status" value="1"/>
</dbReference>
<name>A0A0S7XRB3_UNCSA</name>
<comment type="caution">
    <text evidence="1">The sequence shown here is derived from an EMBL/GenBank/DDBJ whole genome shotgun (WGS) entry which is preliminary data.</text>
</comment>